<accession>A0A4Y6PZN2</accession>
<proteinExistence type="predicted"/>
<feature type="region of interest" description="Disordered" evidence="1">
    <location>
        <begin position="35"/>
        <end position="96"/>
    </location>
</feature>
<protein>
    <recommendedName>
        <fullName evidence="2">3D domain-containing protein</fullName>
    </recommendedName>
</protein>
<sequence length="283" mass="30143">MGKREEAMKQWQWAAWALAISMLAGCVSDKVVGGGQEASADVADTATDTSSTQDAASDAAPSDVSDTRADIQPDTTPDVQPDTVSDTTSDTQPGPGTSIGTFWNTYYYLADEAGYSGADDTTLYDDSCNPIAEVPSEFADDACIEGSARLEDGTVINYHSPCSCGPCSFCWAEMDPDTHPWGMGSRGNALEPLVSWAVDTDVIARGTVVYVEEWDGVEIPQIGELGGFTHDGCFRADDVGGAINGNHFDFFAGTPEMWQALEGIYPTRTDFEVYVDSPRCSGG</sequence>
<dbReference type="Pfam" id="PF06725">
    <property type="entry name" value="3D"/>
    <property type="match status" value="1"/>
</dbReference>
<dbReference type="CDD" id="cd22785">
    <property type="entry name" value="DPBB_MltA-like"/>
    <property type="match status" value="1"/>
</dbReference>
<keyword evidence="4" id="KW-1185">Reference proteome</keyword>
<dbReference type="SUPFAM" id="SSF50685">
    <property type="entry name" value="Barwin-like endoglucanases"/>
    <property type="match status" value="1"/>
</dbReference>
<dbReference type="InterPro" id="IPR036908">
    <property type="entry name" value="RlpA-like_sf"/>
</dbReference>
<dbReference type="GO" id="GO:0019867">
    <property type="term" value="C:outer membrane"/>
    <property type="evidence" value="ECO:0007669"/>
    <property type="project" value="InterPro"/>
</dbReference>
<feature type="domain" description="3D" evidence="2">
    <location>
        <begin position="195"/>
        <end position="269"/>
    </location>
</feature>
<dbReference type="EMBL" id="CP041186">
    <property type="protein sequence ID" value="QDG53467.1"/>
    <property type="molecule type" value="Genomic_DNA"/>
</dbReference>
<feature type="compositionally biased region" description="Low complexity" evidence="1">
    <location>
        <begin position="38"/>
        <end position="64"/>
    </location>
</feature>
<feature type="compositionally biased region" description="Polar residues" evidence="1">
    <location>
        <begin position="73"/>
        <end position="96"/>
    </location>
</feature>
<dbReference type="GO" id="GO:0009254">
    <property type="term" value="P:peptidoglycan turnover"/>
    <property type="evidence" value="ECO:0007669"/>
    <property type="project" value="InterPro"/>
</dbReference>
<dbReference type="PROSITE" id="PS51257">
    <property type="entry name" value="PROKAR_LIPOPROTEIN"/>
    <property type="match status" value="1"/>
</dbReference>
<evidence type="ECO:0000256" key="1">
    <source>
        <dbReference type="SAM" id="MobiDB-lite"/>
    </source>
</evidence>
<accession>A0A5B8YBM1</accession>
<evidence type="ECO:0000259" key="2">
    <source>
        <dbReference type="Pfam" id="PF06725"/>
    </source>
</evidence>
<reference evidence="3 4" key="1">
    <citation type="submission" date="2019-06" db="EMBL/GenBank/DDBJ databases">
        <title>Persicimonas caeni gen. nov., sp. nov., a predatory bacterium isolated from solar saltern.</title>
        <authorList>
            <person name="Wang S."/>
        </authorList>
    </citation>
    <scope>NUCLEOTIDE SEQUENCE [LARGE SCALE GENOMIC DNA]</scope>
    <source>
        <strain evidence="3 4">YN101</strain>
    </source>
</reference>
<gene>
    <name evidence="3" type="ORF">FIV42_22790</name>
</gene>
<evidence type="ECO:0000313" key="4">
    <source>
        <dbReference type="Proteomes" id="UP000315995"/>
    </source>
</evidence>
<dbReference type="OrthoDB" id="9783686at2"/>
<dbReference type="AlphaFoldDB" id="A0A4Y6PZN2"/>
<name>A0A4Y6PZN2_PERCE</name>
<dbReference type="Proteomes" id="UP000315995">
    <property type="component" value="Chromosome"/>
</dbReference>
<dbReference type="InterPro" id="IPR010611">
    <property type="entry name" value="3D_dom"/>
</dbReference>
<dbReference type="GO" id="GO:0004553">
    <property type="term" value="F:hydrolase activity, hydrolyzing O-glycosyl compounds"/>
    <property type="evidence" value="ECO:0007669"/>
    <property type="project" value="InterPro"/>
</dbReference>
<organism evidence="3 4">
    <name type="scientific">Persicimonas caeni</name>
    <dbReference type="NCBI Taxonomy" id="2292766"/>
    <lineage>
        <taxon>Bacteria</taxon>
        <taxon>Deltaproteobacteria</taxon>
        <taxon>Bradymonadales</taxon>
        <taxon>Bradymonadaceae</taxon>
        <taxon>Persicimonas</taxon>
    </lineage>
</organism>
<evidence type="ECO:0000313" key="3">
    <source>
        <dbReference type="EMBL" id="QDG53467.1"/>
    </source>
</evidence>
<dbReference type="Gene3D" id="2.40.40.10">
    <property type="entry name" value="RlpA-like domain"/>
    <property type="match status" value="1"/>
</dbReference>